<feature type="binding site" evidence="13">
    <location>
        <begin position="79"/>
        <end position="82"/>
    </location>
    <ligand>
        <name>NADP(+)</name>
        <dbReference type="ChEBI" id="CHEBI:58349"/>
    </ligand>
</feature>
<dbReference type="RefSeq" id="XP_034250389.1">
    <property type="nucleotide sequence ID" value="XM_034394498.1"/>
</dbReference>
<evidence type="ECO:0000259" key="16">
    <source>
        <dbReference type="Pfam" id="PF14748"/>
    </source>
</evidence>
<name>A0A6P8ZYB0_THRPL</name>
<dbReference type="AlphaFoldDB" id="A0A6P8ZYB0"/>
<proteinExistence type="inferred from homology"/>
<dbReference type="UniPathway" id="UPA00098">
    <property type="reaction ID" value="UER00361"/>
</dbReference>
<evidence type="ECO:0000256" key="1">
    <source>
        <dbReference type="ARBA" id="ARBA00004496"/>
    </source>
</evidence>
<comment type="catalytic activity">
    <reaction evidence="11">
        <text>L-proline + NAD(+) = (S)-1-pyrroline-5-carboxylate + NADH + 2 H(+)</text>
        <dbReference type="Rhea" id="RHEA:14105"/>
        <dbReference type="ChEBI" id="CHEBI:15378"/>
        <dbReference type="ChEBI" id="CHEBI:17388"/>
        <dbReference type="ChEBI" id="CHEBI:57540"/>
        <dbReference type="ChEBI" id="CHEBI:57945"/>
        <dbReference type="ChEBI" id="CHEBI:60039"/>
        <dbReference type="EC" id="1.5.1.2"/>
    </reaction>
</comment>
<evidence type="ECO:0000256" key="7">
    <source>
        <dbReference type="ARBA" id="ARBA00022605"/>
    </source>
</evidence>
<dbReference type="PROSITE" id="PS00521">
    <property type="entry name" value="P5CR"/>
    <property type="match status" value="1"/>
</dbReference>
<evidence type="ECO:0000256" key="12">
    <source>
        <dbReference type="ARBA" id="ARBA00052690"/>
    </source>
</evidence>
<feature type="binding site" evidence="13">
    <location>
        <begin position="18"/>
        <end position="23"/>
    </location>
    <ligand>
        <name>NADP(+)</name>
        <dbReference type="ChEBI" id="CHEBI:58349"/>
    </ligand>
</feature>
<dbReference type="FunFam" id="1.10.3730.10:FF:000001">
    <property type="entry name" value="Pyrroline-5-carboxylate reductase"/>
    <property type="match status" value="1"/>
</dbReference>
<dbReference type="EC" id="1.5.1.2" evidence="4 14"/>
<comment type="pathway">
    <text evidence="2 14">Amino-acid biosynthesis; L-proline biosynthesis; L-proline from L-glutamate 5-semialdehyde: step 1/1.</text>
</comment>
<evidence type="ECO:0000256" key="3">
    <source>
        <dbReference type="ARBA" id="ARBA00005525"/>
    </source>
</evidence>
<dbReference type="Proteomes" id="UP000515158">
    <property type="component" value="Unplaced"/>
</dbReference>
<dbReference type="Gene3D" id="1.10.3730.10">
    <property type="entry name" value="ProC C-terminal domain-like"/>
    <property type="match status" value="1"/>
</dbReference>
<dbReference type="InterPro" id="IPR053790">
    <property type="entry name" value="P5CR-like_CS"/>
</dbReference>
<keyword evidence="8 14" id="KW-0641">Proline biosynthesis</keyword>
<evidence type="ECO:0000313" key="21">
    <source>
        <dbReference type="RefSeq" id="XP_034250417.1"/>
    </source>
</evidence>
<dbReference type="KEGG" id="tpal:117650876"/>
<gene>
    <name evidence="18 19 20 21" type="primary">LOC117650876</name>
</gene>
<evidence type="ECO:0000313" key="18">
    <source>
        <dbReference type="RefSeq" id="XP_034250389.1"/>
    </source>
</evidence>
<dbReference type="PANTHER" id="PTHR11645:SF69">
    <property type="entry name" value="PYRROLINE-5-CARBOXYLATE REDUCTASE"/>
    <property type="match status" value="1"/>
</dbReference>
<evidence type="ECO:0000256" key="9">
    <source>
        <dbReference type="ARBA" id="ARBA00022857"/>
    </source>
</evidence>
<evidence type="ECO:0000256" key="4">
    <source>
        <dbReference type="ARBA" id="ARBA00012855"/>
    </source>
</evidence>
<evidence type="ECO:0000256" key="10">
    <source>
        <dbReference type="ARBA" id="ARBA00023002"/>
    </source>
</evidence>
<comment type="subcellular location">
    <subcellularLocation>
        <location evidence="1">Cytoplasm</location>
    </subcellularLocation>
</comment>
<organism evidence="20">
    <name type="scientific">Thrips palmi</name>
    <name type="common">Melon thrips</name>
    <dbReference type="NCBI Taxonomy" id="161013"/>
    <lineage>
        <taxon>Eukaryota</taxon>
        <taxon>Metazoa</taxon>
        <taxon>Ecdysozoa</taxon>
        <taxon>Arthropoda</taxon>
        <taxon>Hexapoda</taxon>
        <taxon>Insecta</taxon>
        <taxon>Pterygota</taxon>
        <taxon>Neoptera</taxon>
        <taxon>Paraneoptera</taxon>
        <taxon>Thysanoptera</taxon>
        <taxon>Terebrantia</taxon>
        <taxon>Thripoidea</taxon>
        <taxon>Thripidae</taxon>
        <taxon>Thrips</taxon>
    </lineage>
</organism>
<dbReference type="PANTHER" id="PTHR11645">
    <property type="entry name" value="PYRROLINE-5-CARBOXYLATE REDUCTASE"/>
    <property type="match status" value="1"/>
</dbReference>
<comment type="catalytic activity">
    <reaction evidence="12 14">
        <text>L-proline + NADP(+) = (S)-1-pyrroline-5-carboxylate + NADPH + 2 H(+)</text>
        <dbReference type="Rhea" id="RHEA:14109"/>
        <dbReference type="ChEBI" id="CHEBI:15378"/>
        <dbReference type="ChEBI" id="CHEBI:17388"/>
        <dbReference type="ChEBI" id="CHEBI:57783"/>
        <dbReference type="ChEBI" id="CHEBI:58349"/>
        <dbReference type="ChEBI" id="CHEBI:60039"/>
        <dbReference type="EC" id="1.5.1.2"/>
    </reaction>
</comment>
<dbReference type="Gene3D" id="3.40.50.720">
    <property type="entry name" value="NAD(P)-binding Rossmann-like Domain"/>
    <property type="match status" value="1"/>
</dbReference>
<evidence type="ECO:0000256" key="2">
    <source>
        <dbReference type="ARBA" id="ARBA00005205"/>
    </source>
</evidence>
<dbReference type="InterPro" id="IPR036291">
    <property type="entry name" value="NAD(P)-bd_dom_sf"/>
</dbReference>
<keyword evidence="17" id="KW-1185">Reference proteome</keyword>
<evidence type="ECO:0000256" key="8">
    <source>
        <dbReference type="ARBA" id="ARBA00022650"/>
    </source>
</evidence>
<evidence type="ECO:0000256" key="13">
    <source>
        <dbReference type="PIRSR" id="PIRSR000193-1"/>
    </source>
</evidence>
<evidence type="ECO:0000313" key="17">
    <source>
        <dbReference type="Proteomes" id="UP000515158"/>
    </source>
</evidence>
<evidence type="ECO:0000313" key="20">
    <source>
        <dbReference type="RefSeq" id="XP_034250407.1"/>
    </source>
</evidence>
<dbReference type="SUPFAM" id="SSF48179">
    <property type="entry name" value="6-phosphogluconate dehydrogenase C-terminal domain-like"/>
    <property type="match status" value="1"/>
</dbReference>
<dbReference type="InterPro" id="IPR028939">
    <property type="entry name" value="P5C_Rdtase_cat_N"/>
</dbReference>
<dbReference type="PIRSF" id="PIRSF000193">
    <property type="entry name" value="Pyrrol-5-carb_rd"/>
    <property type="match status" value="1"/>
</dbReference>
<dbReference type="GO" id="GO:0055129">
    <property type="term" value="P:L-proline biosynthetic process"/>
    <property type="evidence" value="ECO:0007669"/>
    <property type="project" value="UniProtKB-UniPathway"/>
</dbReference>
<dbReference type="GeneID" id="117650876"/>
<evidence type="ECO:0000256" key="6">
    <source>
        <dbReference type="ARBA" id="ARBA00022490"/>
    </source>
</evidence>
<dbReference type="InterPro" id="IPR029036">
    <property type="entry name" value="P5CR_dimer"/>
</dbReference>
<feature type="domain" description="Pyrroline-5-carboxylate reductase catalytic N-terminal" evidence="15">
    <location>
        <begin position="15"/>
        <end position="108"/>
    </location>
</feature>
<keyword evidence="6" id="KW-0963">Cytoplasm</keyword>
<feature type="domain" description="Pyrroline-5-carboxylate reductase dimerisation" evidence="16">
    <location>
        <begin position="182"/>
        <end position="286"/>
    </location>
</feature>
<evidence type="ECO:0000256" key="11">
    <source>
        <dbReference type="ARBA" id="ARBA00050547"/>
    </source>
</evidence>
<dbReference type="InterPro" id="IPR008927">
    <property type="entry name" value="6-PGluconate_DH-like_C_sf"/>
</dbReference>
<dbReference type="GO" id="GO:0004735">
    <property type="term" value="F:pyrroline-5-carboxylate reductase activity"/>
    <property type="evidence" value="ECO:0007669"/>
    <property type="project" value="UniProtKB-EC"/>
</dbReference>
<evidence type="ECO:0000256" key="5">
    <source>
        <dbReference type="ARBA" id="ARBA00021413"/>
    </source>
</evidence>
<dbReference type="Pfam" id="PF03807">
    <property type="entry name" value="F420_oxidored"/>
    <property type="match status" value="1"/>
</dbReference>
<dbReference type="FunFam" id="3.40.50.720:FF:000190">
    <property type="entry name" value="Pyrroline-5-carboxylate reductase"/>
    <property type="match status" value="1"/>
</dbReference>
<sequence>MDRMTIQKYLRESTLGFIGAGQMAQAIADGLVKQGLIMPGDIYASAPSERNLRSWKEKGMNVTHRNDDIVKNCKTIFLAVKPQYLNEALSAITPTLDKIPRLFVSVIAGISSTALEEALSTLVPSSRVVRVMPNTPLRVGAGCSEFLFCFAVFCGGCTSVDRDTEIVKGLLSELGLCLEIKESMMSGAGVIAGCGPAFMYMMIEAIADGGVNMGVPREMAQQLAAQTMLGAAQMVLKTGQHPGQLKDEVCSPGGSTIAGVQALEKCAIRSAMMAAVEASTLRSIELGKRK</sequence>
<dbReference type="NCBIfam" id="TIGR00112">
    <property type="entry name" value="proC"/>
    <property type="match status" value="1"/>
</dbReference>
<dbReference type="HAMAP" id="MF_01925">
    <property type="entry name" value="P5C_reductase"/>
    <property type="match status" value="1"/>
</dbReference>
<dbReference type="CTD" id="42284"/>
<dbReference type="RefSeq" id="XP_034250417.1">
    <property type="nucleotide sequence ID" value="XM_034394526.1"/>
</dbReference>
<keyword evidence="10 14" id="KW-0560">Oxidoreductase</keyword>
<protein>
    <recommendedName>
        <fullName evidence="5 14">Pyrroline-5-carboxylate reductase</fullName>
        <ecNumber evidence="4 14">1.5.1.2</ecNumber>
    </recommendedName>
</protein>
<dbReference type="RefSeq" id="XP_034250407.1">
    <property type="nucleotide sequence ID" value="XM_034394516.1"/>
</dbReference>
<dbReference type="InterPro" id="IPR000304">
    <property type="entry name" value="Pyrroline-COOH_reductase"/>
</dbReference>
<keyword evidence="7 14" id="KW-0028">Amino-acid biosynthesis</keyword>
<dbReference type="Pfam" id="PF14748">
    <property type="entry name" value="P5CR_dimer"/>
    <property type="match status" value="1"/>
</dbReference>
<evidence type="ECO:0000259" key="15">
    <source>
        <dbReference type="Pfam" id="PF03807"/>
    </source>
</evidence>
<reference evidence="18 19" key="1">
    <citation type="submission" date="2025-04" db="UniProtKB">
        <authorList>
            <consortium name="RefSeq"/>
        </authorList>
    </citation>
    <scope>IDENTIFICATION</scope>
    <source>
        <tissue evidence="18 19">Total insect</tissue>
    </source>
</reference>
<evidence type="ECO:0000313" key="19">
    <source>
        <dbReference type="RefSeq" id="XP_034250397.1"/>
    </source>
</evidence>
<feature type="binding site" evidence="13">
    <location>
        <position position="66"/>
    </location>
    <ligand>
        <name>NADPH</name>
        <dbReference type="ChEBI" id="CHEBI:57783"/>
    </ligand>
</feature>
<accession>A0A6P8ZYB0</accession>
<dbReference type="OrthoDB" id="10263291at2759"/>
<dbReference type="GO" id="GO:0005737">
    <property type="term" value="C:cytoplasm"/>
    <property type="evidence" value="ECO:0007669"/>
    <property type="project" value="UniProtKB-SubCell"/>
</dbReference>
<keyword evidence="9 13" id="KW-0521">NADP</keyword>
<dbReference type="SUPFAM" id="SSF51735">
    <property type="entry name" value="NAD(P)-binding Rossmann-fold domains"/>
    <property type="match status" value="1"/>
</dbReference>
<comment type="similarity">
    <text evidence="3 14">Belongs to the pyrroline-5-carboxylate reductase family.</text>
</comment>
<evidence type="ECO:0000256" key="14">
    <source>
        <dbReference type="RuleBase" id="RU003903"/>
    </source>
</evidence>
<dbReference type="RefSeq" id="XP_034250397.1">
    <property type="nucleotide sequence ID" value="XM_034394506.1"/>
</dbReference>